<dbReference type="InterPro" id="IPR050498">
    <property type="entry name" value="Ycf3"/>
</dbReference>
<feature type="repeat" description="TPR" evidence="3">
    <location>
        <begin position="42"/>
        <end position="75"/>
    </location>
</feature>
<keyword evidence="2 3" id="KW-0802">TPR repeat</keyword>
<name>A0A8J6XII3_9CYAN</name>
<dbReference type="InterPro" id="IPR011990">
    <property type="entry name" value="TPR-like_helical_dom_sf"/>
</dbReference>
<gene>
    <name evidence="5" type="ORF">ICL16_36770</name>
</gene>
<evidence type="ECO:0000313" key="6">
    <source>
        <dbReference type="Proteomes" id="UP000629098"/>
    </source>
</evidence>
<proteinExistence type="predicted"/>
<dbReference type="SUPFAM" id="SSF48452">
    <property type="entry name" value="TPR-like"/>
    <property type="match status" value="1"/>
</dbReference>
<dbReference type="SMART" id="SM00028">
    <property type="entry name" value="TPR"/>
    <property type="match status" value="2"/>
</dbReference>
<dbReference type="PANTHER" id="PTHR44858:SF1">
    <property type="entry name" value="UDP-N-ACETYLGLUCOSAMINE--PEPTIDE N-ACETYLGLUCOSAMINYLTRANSFERASE SPINDLY-RELATED"/>
    <property type="match status" value="1"/>
</dbReference>
<protein>
    <submittedName>
        <fullName evidence="5">Tetratricopeptide repeat protein</fullName>
    </submittedName>
</protein>
<feature type="compositionally biased region" description="Basic and acidic residues" evidence="4">
    <location>
        <begin position="207"/>
        <end position="217"/>
    </location>
</feature>
<dbReference type="PANTHER" id="PTHR44858">
    <property type="entry name" value="TETRATRICOPEPTIDE REPEAT PROTEIN 6"/>
    <property type="match status" value="1"/>
</dbReference>
<evidence type="ECO:0000313" key="5">
    <source>
        <dbReference type="EMBL" id="MBD2777455.1"/>
    </source>
</evidence>
<dbReference type="PROSITE" id="PS50005">
    <property type="entry name" value="TPR"/>
    <property type="match status" value="1"/>
</dbReference>
<evidence type="ECO:0000256" key="1">
    <source>
        <dbReference type="ARBA" id="ARBA00022737"/>
    </source>
</evidence>
<accession>A0A8J6XII3</accession>
<dbReference type="RefSeq" id="WP_190836521.1">
    <property type="nucleotide sequence ID" value="NZ_CAWPPI010000110.1"/>
</dbReference>
<reference evidence="5" key="1">
    <citation type="submission" date="2020-09" db="EMBL/GenBank/DDBJ databases">
        <title>Iningainema tapete sp. nov. (Scytonemataceae, Cyanobacteria) from greenhouses in central Florida (USA) produces two types of nodularin with biosynthetic potential for microcystin-LR and anabaenopeptins.</title>
        <authorList>
            <person name="Berthold D.E."/>
            <person name="Lefler F.W."/>
            <person name="Huang I.-S."/>
            <person name="Abdulla H."/>
            <person name="Zimba P.V."/>
            <person name="Laughinghouse H.D. IV."/>
        </authorList>
    </citation>
    <scope>NUCLEOTIDE SEQUENCE</scope>
    <source>
        <strain evidence="5">BLCCT55</strain>
    </source>
</reference>
<feature type="compositionally biased region" description="Basic and acidic residues" evidence="4">
    <location>
        <begin position="227"/>
        <end position="237"/>
    </location>
</feature>
<dbReference type="Pfam" id="PF13414">
    <property type="entry name" value="TPR_11"/>
    <property type="match status" value="2"/>
</dbReference>
<dbReference type="InterPro" id="IPR019734">
    <property type="entry name" value="TPR_rpt"/>
</dbReference>
<dbReference type="Gene3D" id="1.25.40.10">
    <property type="entry name" value="Tetratricopeptide repeat domain"/>
    <property type="match status" value="2"/>
</dbReference>
<dbReference type="EMBL" id="JACXAE010000110">
    <property type="protein sequence ID" value="MBD2777455.1"/>
    <property type="molecule type" value="Genomic_DNA"/>
</dbReference>
<comment type="caution">
    <text evidence="5">The sequence shown here is derived from an EMBL/GenBank/DDBJ whole genome shotgun (WGS) entry which is preliminary data.</text>
</comment>
<keyword evidence="6" id="KW-1185">Reference proteome</keyword>
<dbReference type="Proteomes" id="UP000629098">
    <property type="component" value="Unassembled WGS sequence"/>
</dbReference>
<evidence type="ECO:0000256" key="2">
    <source>
        <dbReference type="ARBA" id="ARBA00022803"/>
    </source>
</evidence>
<organism evidence="5 6">
    <name type="scientific">Iningainema tapete BLCC-T55</name>
    <dbReference type="NCBI Taxonomy" id="2748662"/>
    <lineage>
        <taxon>Bacteria</taxon>
        <taxon>Bacillati</taxon>
        <taxon>Cyanobacteriota</taxon>
        <taxon>Cyanophyceae</taxon>
        <taxon>Nostocales</taxon>
        <taxon>Scytonemataceae</taxon>
        <taxon>Iningainema tapete</taxon>
    </lineage>
</organism>
<keyword evidence="1" id="KW-0677">Repeat</keyword>
<feature type="region of interest" description="Disordered" evidence="4">
    <location>
        <begin position="207"/>
        <end position="237"/>
    </location>
</feature>
<dbReference type="AlphaFoldDB" id="A0A8J6XII3"/>
<evidence type="ECO:0000256" key="3">
    <source>
        <dbReference type="PROSITE-ProRule" id="PRU00339"/>
    </source>
</evidence>
<sequence length="291" mass="33367">MFHQKLSITCLSLAITTLTPFGVIVPRVEASPTQTQQISTKASDWFFQGLIKVNQQDYQGAISDFTQAIQLNPQYAEAYYQRGLIYKKYVTGKPLNPDGTLPGCQRNNDIFIVCSVEMTSNKKQETREKAIADFTQAIQINPKYAAAYHQRGLIQENQQKKLQDFQVAIDLYLQKSLVDLNQNNYQEAAKLLENVDKLHAERESLTRVSLAEKKKSDNPIGSSTDSPNRKSPEELMDEARQALRKADLQTAQEKYRHAARIFQERKENKRYQEVQQIITGLERQSNGYSRR</sequence>
<evidence type="ECO:0000256" key="4">
    <source>
        <dbReference type="SAM" id="MobiDB-lite"/>
    </source>
</evidence>